<name>A0AAE3CZA0_9HYPH</name>
<protein>
    <submittedName>
        <fullName evidence="2">Phasin family protein</fullName>
    </submittedName>
</protein>
<reference evidence="2" key="1">
    <citation type="submission" date="2021-08" db="EMBL/GenBank/DDBJ databases">
        <title>Hoeflea bacterium WL0058 sp. nov., isolated from the sediment.</title>
        <authorList>
            <person name="Wang L."/>
            <person name="Zhang D."/>
        </authorList>
    </citation>
    <scope>NUCLEOTIDE SEQUENCE</scope>
    <source>
        <strain evidence="2">WL0058</strain>
    </source>
</reference>
<gene>
    <name evidence="2" type="ORF">K1W69_07705</name>
</gene>
<feature type="domain" description="Phasin" evidence="1">
    <location>
        <begin position="7"/>
        <end position="103"/>
    </location>
</feature>
<organism evidence="2 3">
    <name type="scientific">Flavimaribacter sediminis</name>
    <dbReference type="NCBI Taxonomy" id="2865987"/>
    <lineage>
        <taxon>Bacteria</taxon>
        <taxon>Pseudomonadati</taxon>
        <taxon>Pseudomonadota</taxon>
        <taxon>Alphaproteobacteria</taxon>
        <taxon>Hyphomicrobiales</taxon>
        <taxon>Rhizobiaceae</taxon>
        <taxon>Flavimaribacter</taxon>
    </lineage>
</organism>
<dbReference type="Proteomes" id="UP001196509">
    <property type="component" value="Unassembled WGS sequence"/>
</dbReference>
<keyword evidence="3" id="KW-1185">Reference proteome</keyword>
<comment type="caution">
    <text evidence="2">The sequence shown here is derived from an EMBL/GenBank/DDBJ whole genome shotgun (WGS) entry which is preliminary data.</text>
</comment>
<evidence type="ECO:0000313" key="3">
    <source>
        <dbReference type="Proteomes" id="UP001196509"/>
    </source>
</evidence>
<sequence length="116" mass="12849">MFSYDDASKMGKEMMDNMLTNYSATAQALQALATEMSDYSKKTYEGNSAAFEKLMAAKSFDKAFEIQSDYAKNAYEEFMAEATKMSEMCMELARKAYEPYESAVAAATPPATKKAA</sequence>
<proteinExistence type="predicted"/>
<evidence type="ECO:0000259" key="1">
    <source>
        <dbReference type="Pfam" id="PF09361"/>
    </source>
</evidence>
<dbReference type="EMBL" id="JAICBX010000001">
    <property type="protein sequence ID" value="MBW8637070.1"/>
    <property type="molecule type" value="Genomic_DNA"/>
</dbReference>
<evidence type="ECO:0000313" key="2">
    <source>
        <dbReference type="EMBL" id="MBW8637070.1"/>
    </source>
</evidence>
<accession>A0AAE3CZA0</accession>
<dbReference type="AlphaFoldDB" id="A0AAE3CZA0"/>
<dbReference type="Pfam" id="PF09361">
    <property type="entry name" value="Phasin_2"/>
    <property type="match status" value="1"/>
</dbReference>
<dbReference type="InterPro" id="IPR018968">
    <property type="entry name" value="Phasin"/>
</dbReference>